<accession>A0ABR6Z1R9</accession>
<evidence type="ECO:0000313" key="2">
    <source>
        <dbReference type="Proteomes" id="UP000622405"/>
    </source>
</evidence>
<keyword evidence="2" id="KW-1185">Reference proteome</keyword>
<dbReference type="Proteomes" id="UP000622405">
    <property type="component" value="Unassembled WGS sequence"/>
</dbReference>
<gene>
    <name evidence="1" type="ORF">GH811_17680</name>
</gene>
<proteinExistence type="predicted"/>
<sequence>MKLFIIGNGFDLGHGLKTSYYDFRKYMETEHWDFLIALEEPYNCVTGSKIECVKERLWKEFENNLAAINETEMIEWGSTIDLGLEGGDIDVYEPLEYYFNEMYSYIEELKKYLKLWVEQIVIQTARKTDKIDCGTEDLFLTFNYTLLLENVYGVDNERILHIHGSIDKEDEFPPAIGHGDSGKIKEAKAKASEAWENSEDKERAIYGEVAKYYESTLKDVPYYLRVHDHFFKSLNEIEEVHVVGHSFGVVDLPYFKKIMANLPETAFWNIYFHHENQREQLEKSVVEIGVKREKYTFFHTSEFFK</sequence>
<protein>
    <recommendedName>
        <fullName evidence="3">Bacteriophage abortive infection AbiH</fullName>
    </recommendedName>
</protein>
<reference evidence="1 2" key="1">
    <citation type="journal article" date="2020" name="mSystems">
        <title>Defining Genomic and Predicted Metabolic Features of the Acetobacterium Genus.</title>
        <authorList>
            <person name="Ross D.E."/>
            <person name="Marshall C.W."/>
            <person name="Gulliver D."/>
            <person name="May H.D."/>
            <person name="Norman R.S."/>
        </authorList>
    </citation>
    <scope>NUCLEOTIDE SEQUENCE [LARGE SCALE GENOMIC DNA]</scope>
    <source>
        <strain evidence="1 2">DSM 4132</strain>
    </source>
</reference>
<dbReference type="EMBL" id="WJBE01000027">
    <property type="protein sequence ID" value="MBC3901434.1"/>
    <property type="molecule type" value="Genomic_DNA"/>
</dbReference>
<comment type="caution">
    <text evidence="1">The sequence shown here is derived from an EMBL/GenBank/DDBJ whole genome shotgun (WGS) entry which is preliminary data.</text>
</comment>
<organism evidence="1 2">
    <name type="scientific">Acetobacterium malicum</name>
    <dbReference type="NCBI Taxonomy" id="52692"/>
    <lineage>
        <taxon>Bacteria</taxon>
        <taxon>Bacillati</taxon>
        <taxon>Bacillota</taxon>
        <taxon>Clostridia</taxon>
        <taxon>Eubacteriales</taxon>
        <taxon>Eubacteriaceae</taxon>
        <taxon>Acetobacterium</taxon>
    </lineage>
</organism>
<dbReference type="RefSeq" id="WP_186895486.1">
    <property type="nucleotide sequence ID" value="NZ_WJBE01000027.1"/>
</dbReference>
<dbReference type="Pfam" id="PF14253">
    <property type="entry name" value="AbiH"/>
    <property type="match status" value="1"/>
</dbReference>
<name>A0ABR6Z1R9_9FIRM</name>
<evidence type="ECO:0008006" key="3">
    <source>
        <dbReference type="Google" id="ProtNLM"/>
    </source>
</evidence>
<dbReference type="InterPro" id="IPR025935">
    <property type="entry name" value="AbiH"/>
</dbReference>
<evidence type="ECO:0000313" key="1">
    <source>
        <dbReference type="EMBL" id="MBC3901434.1"/>
    </source>
</evidence>